<evidence type="ECO:0000313" key="4">
    <source>
        <dbReference type="EMBL" id="MEZ0490712.1"/>
    </source>
</evidence>
<dbReference type="RefSeq" id="WP_370716766.1">
    <property type="nucleotide sequence ID" value="NZ_JBGGTQ010000001.1"/>
</dbReference>
<evidence type="ECO:0000259" key="3">
    <source>
        <dbReference type="Pfam" id="PF19843"/>
    </source>
</evidence>
<evidence type="ECO:0000256" key="1">
    <source>
        <dbReference type="SAM" id="MobiDB-lite"/>
    </source>
</evidence>
<keyword evidence="2" id="KW-0732">Signal</keyword>
<dbReference type="PROSITE" id="PS51257">
    <property type="entry name" value="PROKAR_LIPOPROTEIN"/>
    <property type="match status" value="1"/>
</dbReference>
<name>A0ABV4HWB8_9ACTN</name>
<dbReference type="Proteomes" id="UP001566476">
    <property type="component" value="Unassembled WGS sequence"/>
</dbReference>
<dbReference type="Pfam" id="PF19843">
    <property type="entry name" value="DUF6318"/>
    <property type="match status" value="1"/>
</dbReference>
<organism evidence="4 5">
    <name type="scientific">Kineococcus mangrovi</name>
    <dbReference type="NCBI Taxonomy" id="1660183"/>
    <lineage>
        <taxon>Bacteria</taxon>
        <taxon>Bacillati</taxon>
        <taxon>Actinomycetota</taxon>
        <taxon>Actinomycetes</taxon>
        <taxon>Kineosporiales</taxon>
        <taxon>Kineosporiaceae</taxon>
        <taxon>Kineococcus</taxon>
    </lineage>
</organism>
<dbReference type="EMBL" id="JBGGTQ010000001">
    <property type="protein sequence ID" value="MEZ0490712.1"/>
    <property type="molecule type" value="Genomic_DNA"/>
</dbReference>
<feature type="compositionally biased region" description="Low complexity" evidence="1">
    <location>
        <begin position="37"/>
        <end position="46"/>
    </location>
</feature>
<evidence type="ECO:0000313" key="5">
    <source>
        <dbReference type="Proteomes" id="UP001566476"/>
    </source>
</evidence>
<dbReference type="InterPro" id="IPR046281">
    <property type="entry name" value="DUF6318"/>
</dbReference>
<feature type="region of interest" description="Disordered" evidence="1">
    <location>
        <begin position="29"/>
        <end position="62"/>
    </location>
</feature>
<accession>A0ABV4HWB8</accession>
<feature type="signal peptide" evidence="2">
    <location>
        <begin position="1"/>
        <end position="26"/>
    </location>
</feature>
<proteinExistence type="predicted"/>
<reference evidence="4 5" key="1">
    <citation type="submission" date="2024-07" db="EMBL/GenBank/DDBJ databases">
        <authorList>
            <person name="Thanompreechachai J."/>
            <person name="Duangmal K."/>
        </authorList>
    </citation>
    <scope>NUCLEOTIDE SEQUENCE [LARGE SCALE GENOMIC DNA]</scope>
    <source>
        <strain evidence="4 5">TBRC 1896</strain>
    </source>
</reference>
<keyword evidence="5" id="KW-1185">Reference proteome</keyword>
<protein>
    <submittedName>
        <fullName evidence="4">DUF6318 family protein</fullName>
    </submittedName>
</protein>
<evidence type="ECO:0000256" key="2">
    <source>
        <dbReference type="SAM" id="SignalP"/>
    </source>
</evidence>
<gene>
    <name evidence="4" type="ORF">AB2L28_00490</name>
</gene>
<sequence length="209" mass="22305">MTPARPLVATAAGTVLLGLLAACSHGQPPVPAPAAPAPTATVAVTPQPEHAAEAPEVSDSQTLPVTASQISTPAQDDRAKVQDETGASLFAAYFLQTLNYARATGDSSPLRSISVESCTGCEFYADVIDEYHERGYTTPQFVLQFTGTDIDAWDATAGYARLTVLVDRPAYNTLDRNGSIISSDGAAPDSKFWIEVTWRQEQWMALEVE</sequence>
<feature type="chain" id="PRO_5047419349" evidence="2">
    <location>
        <begin position="27"/>
        <end position="209"/>
    </location>
</feature>
<feature type="domain" description="DUF6318" evidence="3">
    <location>
        <begin position="71"/>
        <end position="207"/>
    </location>
</feature>
<comment type="caution">
    <text evidence="4">The sequence shown here is derived from an EMBL/GenBank/DDBJ whole genome shotgun (WGS) entry which is preliminary data.</text>
</comment>